<evidence type="ECO:0008006" key="3">
    <source>
        <dbReference type="Google" id="ProtNLM"/>
    </source>
</evidence>
<proteinExistence type="predicted"/>
<protein>
    <recommendedName>
        <fullName evidence="3">Secreted protein</fullName>
    </recommendedName>
</protein>
<sequence>MVRFELKFKLSASISGLLAGASATRPLVAEESHSRDSFADRFHPRISHSANYRRDHCKCNRNQTRDFFLRKVLRAMLLTYAINALTEPCSPTI</sequence>
<gene>
    <name evidence="1" type="ORF">CEXT_93781</name>
</gene>
<keyword evidence="2" id="KW-1185">Reference proteome</keyword>
<organism evidence="1 2">
    <name type="scientific">Caerostris extrusa</name>
    <name type="common">Bark spider</name>
    <name type="synonym">Caerostris bankana</name>
    <dbReference type="NCBI Taxonomy" id="172846"/>
    <lineage>
        <taxon>Eukaryota</taxon>
        <taxon>Metazoa</taxon>
        <taxon>Ecdysozoa</taxon>
        <taxon>Arthropoda</taxon>
        <taxon>Chelicerata</taxon>
        <taxon>Arachnida</taxon>
        <taxon>Araneae</taxon>
        <taxon>Araneomorphae</taxon>
        <taxon>Entelegynae</taxon>
        <taxon>Araneoidea</taxon>
        <taxon>Araneidae</taxon>
        <taxon>Caerostris</taxon>
    </lineage>
</organism>
<evidence type="ECO:0000313" key="1">
    <source>
        <dbReference type="EMBL" id="GIX92607.1"/>
    </source>
</evidence>
<accession>A0AAV4PBS9</accession>
<evidence type="ECO:0000313" key="2">
    <source>
        <dbReference type="Proteomes" id="UP001054945"/>
    </source>
</evidence>
<name>A0AAV4PBS9_CAEEX</name>
<dbReference type="Proteomes" id="UP001054945">
    <property type="component" value="Unassembled WGS sequence"/>
</dbReference>
<dbReference type="EMBL" id="BPLR01021706">
    <property type="protein sequence ID" value="GIX92607.1"/>
    <property type="molecule type" value="Genomic_DNA"/>
</dbReference>
<comment type="caution">
    <text evidence="1">The sequence shown here is derived from an EMBL/GenBank/DDBJ whole genome shotgun (WGS) entry which is preliminary data.</text>
</comment>
<reference evidence="1 2" key="1">
    <citation type="submission" date="2021-06" db="EMBL/GenBank/DDBJ databases">
        <title>Caerostris extrusa draft genome.</title>
        <authorList>
            <person name="Kono N."/>
            <person name="Arakawa K."/>
        </authorList>
    </citation>
    <scope>NUCLEOTIDE SEQUENCE [LARGE SCALE GENOMIC DNA]</scope>
</reference>
<dbReference type="AlphaFoldDB" id="A0AAV4PBS9"/>